<dbReference type="Proteomes" id="UP000051952">
    <property type="component" value="Unassembled WGS sequence"/>
</dbReference>
<dbReference type="VEuPathDB" id="TriTrypDB:BSAL_72080"/>
<keyword evidence="3" id="KW-1185">Reference proteome</keyword>
<evidence type="ECO:0000256" key="1">
    <source>
        <dbReference type="SAM" id="MobiDB-lite"/>
    </source>
</evidence>
<feature type="compositionally biased region" description="Polar residues" evidence="1">
    <location>
        <begin position="68"/>
        <end position="77"/>
    </location>
</feature>
<feature type="compositionally biased region" description="Low complexity" evidence="1">
    <location>
        <begin position="38"/>
        <end position="57"/>
    </location>
</feature>
<name>A0A0S4IWJ8_BODSA</name>
<protein>
    <submittedName>
        <fullName evidence="2">Uncharacterized protein</fullName>
    </submittedName>
</protein>
<gene>
    <name evidence="2" type="ORF">BSAL_72080</name>
</gene>
<dbReference type="AlphaFoldDB" id="A0A0S4IWJ8"/>
<reference evidence="3" key="1">
    <citation type="submission" date="2015-09" db="EMBL/GenBank/DDBJ databases">
        <authorList>
            <consortium name="Pathogen Informatics"/>
        </authorList>
    </citation>
    <scope>NUCLEOTIDE SEQUENCE [LARGE SCALE GENOMIC DNA]</scope>
    <source>
        <strain evidence="3">Lake Konstanz</strain>
    </source>
</reference>
<organism evidence="2 3">
    <name type="scientific">Bodo saltans</name>
    <name type="common">Flagellated protozoan</name>
    <dbReference type="NCBI Taxonomy" id="75058"/>
    <lineage>
        <taxon>Eukaryota</taxon>
        <taxon>Discoba</taxon>
        <taxon>Euglenozoa</taxon>
        <taxon>Kinetoplastea</taxon>
        <taxon>Metakinetoplastina</taxon>
        <taxon>Eubodonida</taxon>
        <taxon>Bodonidae</taxon>
        <taxon>Bodo</taxon>
    </lineage>
</organism>
<accession>A0A0S4IWJ8</accession>
<feature type="compositionally biased region" description="Polar residues" evidence="1">
    <location>
        <begin position="21"/>
        <end position="34"/>
    </location>
</feature>
<feature type="compositionally biased region" description="Polar residues" evidence="1">
    <location>
        <begin position="87"/>
        <end position="97"/>
    </location>
</feature>
<proteinExistence type="predicted"/>
<evidence type="ECO:0000313" key="3">
    <source>
        <dbReference type="Proteomes" id="UP000051952"/>
    </source>
</evidence>
<feature type="region of interest" description="Disordered" evidence="1">
    <location>
        <begin position="1"/>
        <end position="135"/>
    </location>
</feature>
<evidence type="ECO:0000313" key="2">
    <source>
        <dbReference type="EMBL" id="CUG06235.1"/>
    </source>
</evidence>
<sequence length="286" mass="29976">MFWSFFHSANAAPGTPRDARTPNNATPRSHQPLITENAPPLALPPSSVAGTSTSVGGHHNNHAPHHSSVPTTSNQLPRSIPAPPPTTTMSAVSSTAGTPVAGTPEERHLIHGAGTPAPSTPDILEGSPVASPTGNASFSSASNLLPFHVSNTATNNGGGVEVPPINLSFLQRHPSTTSLHALPRAPLDPLALHLGRVNEAALGAKAMLSSKYASYPLPSEAAKAAALESRSKSLSELLRDPEWAPGRPTRPSQIGDYCAHHKLKFDSVIRERMKPSRHKIAFRASA</sequence>
<dbReference type="EMBL" id="CYKH01000568">
    <property type="protein sequence ID" value="CUG06235.1"/>
    <property type="molecule type" value="Genomic_DNA"/>
</dbReference>